<feature type="transmembrane region" description="Helical" evidence="2">
    <location>
        <begin position="6"/>
        <end position="27"/>
    </location>
</feature>
<dbReference type="OrthoDB" id="3404379at2"/>
<dbReference type="AlphaFoldDB" id="A0A7T4EES8"/>
<dbReference type="EMBL" id="CP069534">
    <property type="protein sequence ID" value="QRP71457.1"/>
    <property type="molecule type" value="Genomic_DNA"/>
</dbReference>
<protein>
    <submittedName>
        <fullName evidence="3">DivIVA domain-containing protein</fullName>
    </submittedName>
</protein>
<dbReference type="RefSeq" id="WP_005391941.1">
    <property type="nucleotide sequence ID" value="NZ_CP066007.1"/>
</dbReference>
<reference evidence="3 5" key="1">
    <citation type="submission" date="2020-12" db="EMBL/GenBank/DDBJ databases">
        <title>FDA dAtabase for Regulatory Grade micrObial Sequences (FDA-ARGOS): Supporting development and validation of Infectious Disease Dx tests.</title>
        <authorList>
            <person name="Sproer C."/>
            <person name="Gronow S."/>
            <person name="Severitt S."/>
            <person name="Schroder I."/>
            <person name="Tallon L."/>
            <person name="Sadzewicz L."/>
            <person name="Zhao X."/>
            <person name="Boylan J."/>
            <person name="Ott S."/>
            <person name="Bowen H."/>
            <person name="Vavikolanu K."/>
            <person name="Mehta A."/>
            <person name="Aluvathingal J."/>
            <person name="Nadendla S."/>
            <person name="Lowell S."/>
            <person name="Myers T."/>
            <person name="Yan Y."/>
            <person name="Sichtig H."/>
        </authorList>
    </citation>
    <scope>NUCLEOTIDE SEQUENCE [LARGE SCALE GENOMIC DNA]</scope>
    <source>
        <strain evidence="3 5">FDAARGOS_1053</strain>
        <strain evidence="4">FDAARGOS_1191</strain>
    </source>
</reference>
<keyword evidence="2" id="KW-1133">Transmembrane helix</keyword>
<evidence type="ECO:0000313" key="5">
    <source>
        <dbReference type="Proteomes" id="UP000596145"/>
    </source>
</evidence>
<accession>A0A7T4EES8</accession>
<name>A0A7T4EES8_9CORY</name>
<organism evidence="3 5">
    <name type="scientific">Corynebacterium glucuronolyticum</name>
    <dbReference type="NCBI Taxonomy" id="39791"/>
    <lineage>
        <taxon>Bacteria</taxon>
        <taxon>Bacillati</taxon>
        <taxon>Actinomycetota</taxon>
        <taxon>Actinomycetes</taxon>
        <taxon>Mycobacteriales</taxon>
        <taxon>Corynebacteriaceae</taxon>
        <taxon>Corynebacterium</taxon>
    </lineage>
</organism>
<dbReference type="Proteomes" id="UP000617681">
    <property type="component" value="Chromosome"/>
</dbReference>
<evidence type="ECO:0000256" key="1">
    <source>
        <dbReference type="SAM" id="MobiDB-lite"/>
    </source>
</evidence>
<proteinExistence type="predicted"/>
<evidence type="ECO:0000313" key="3">
    <source>
        <dbReference type="EMBL" id="QQB46032.1"/>
    </source>
</evidence>
<keyword evidence="2" id="KW-0812">Transmembrane</keyword>
<dbReference type="Proteomes" id="UP000596145">
    <property type="component" value="Chromosome"/>
</dbReference>
<gene>
    <name evidence="3" type="ORF">I6I10_11325</name>
    <name evidence="4" type="ORF">I6J21_04800</name>
</gene>
<sequence length="111" mass="12145">MNGSLIMWAVVVLILALVIAAFGYIFYRVFGTGEPLPPVEHRDVIANNEKAIAEGRLQDIRFELAPRGYRQDQVDAALMAIYKSGEQDNSTSRVTGIPTGSEPDPAVQGRI</sequence>
<keyword evidence="2" id="KW-0472">Membrane</keyword>
<dbReference type="EMBL" id="CP066007">
    <property type="protein sequence ID" value="QQB46032.1"/>
    <property type="molecule type" value="Genomic_DNA"/>
</dbReference>
<feature type="region of interest" description="Disordered" evidence="1">
    <location>
        <begin position="87"/>
        <end position="111"/>
    </location>
</feature>
<evidence type="ECO:0000313" key="4">
    <source>
        <dbReference type="EMBL" id="QRP71457.1"/>
    </source>
</evidence>
<evidence type="ECO:0000256" key="2">
    <source>
        <dbReference type="SAM" id="Phobius"/>
    </source>
</evidence>
<dbReference type="GeneID" id="92759715"/>